<dbReference type="Gene3D" id="3.30.50.10">
    <property type="entry name" value="Erythroid Transcription Factor GATA-1, subunit A"/>
    <property type="match status" value="1"/>
</dbReference>
<dbReference type="GO" id="GO:0008270">
    <property type="term" value="F:zinc ion binding"/>
    <property type="evidence" value="ECO:0007669"/>
    <property type="project" value="InterPro"/>
</dbReference>
<keyword evidence="1" id="KW-0479">Metal-binding</keyword>
<reference evidence="4 5" key="1">
    <citation type="submission" date="2019-03" db="EMBL/GenBank/DDBJ databases">
        <title>The complete genome sequence of Swingsia_sp. F3b2 LMG30590(T).</title>
        <authorList>
            <person name="Chua K.-O."/>
            <person name="Chan K.-G."/>
            <person name="See-Too W.-S."/>
        </authorList>
    </citation>
    <scope>NUCLEOTIDE SEQUENCE [LARGE SCALE GENOMIC DNA]</scope>
    <source>
        <strain evidence="4 5">F3b2</strain>
    </source>
</reference>
<feature type="region of interest" description="Disordered" evidence="3">
    <location>
        <begin position="52"/>
        <end position="76"/>
    </location>
</feature>
<dbReference type="Pfam" id="PF03884">
    <property type="entry name" value="YacG"/>
    <property type="match status" value="1"/>
</dbReference>
<keyword evidence="5" id="KW-1185">Reference proteome</keyword>
<evidence type="ECO:0000313" key="4">
    <source>
        <dbReference type="EMBL" id="QDH13539.1"/>
    </source>
</evidence>
<dbReference type="EMBL" id="CP038231">
    <property type="protein sequence ID" value="QDH13539.1"/>
    <property type="molecule type" value="Genomic_DNA"/>
</dbReference>
<name>A0A4Y6U7Y6_9PROT</name>
<sequence length="76" mass="8462">MKCPICKKTVEAPTYRPFCSRHCADVDLERWLGDGYSLPDVPMTNLLLEQAEHQARQKRAAPRGSCAPPRGPLPGE</sequence>
<dbReference type="PANTHER" id="PTHR36150">
    <property type="entry name" value="DNA GYRASE INHIBITOR YACG"/>
    <property type="match status" value="1"/>
</dbReference>
<dbReference type="PANTHER" id="PTHR36150:SF1">
    <property type="entry name" value="DNA GYRASE INHIBITOR YACG"/>
    <property type="match status" value="1"/>
</dbReference>
<dbReference type="InterPro" id="IPR005584">
    <property type="entry name" value="DNA_gyrase_inhibitor_YacG"/>
</dbReference>
<dbReference type="KEGG" id="swf:E3E12_04270"/>
<evidence type="ECO:0000256" key="1">
    <source>
        <dbReference type="ARBA" id="ARBA00022723"/>
    </source>
</evidence>
<evidence type="ECO:0000256" key="3">
    <source>
        <dbReference type="SAM" id="MobiDB-lite"/>
    </source>
</evidence>
<protein>
    <submittedName>
        <fullName evidence="4">DNA gyrase inhibitor YacG</fullName>
    </submittedName>
</protein>
<accession>A0A4Y6U7Y6</accession>
<dbReference type="GO" id="GO:0006355">
    <property type="term" value="P:regulation of DNA-templated transcription"/>
    <property type="evidence" value="ECO:0007669"/>
    <property type="project" value="InterPro"/>
</dbReference>
<dbReference type="SUPFAM" id="SSF57716">
    <property type="entry name" value="Glucocorticoid receptor-like (DNA-binding domain)"/>
    <property type="match status" value="1"/>
</dbReference>
<gene>
    <name evidence="4" type="primary">yacG</name>
    <name evidence="4" type="ORF">E3E12_04270</name>
</gene>
<dbReference type="InterPro" id="IPR013088">
    <property type="entry name" value="Znf_NHR/GATA"/>
</dbReference>
<evidence type="ECO:0000256" key="2">
    <source>
        <dbReference type="ARBA" id="ARBA00022833"/>
    </source>
</evidence>
<dbReference type="RefSeq" id="WP_141443246.1">
    <property type="nucleotide sequence ID" value="NZ_CP038231.1"/>
</dbReference>
<dbReference type="OrthoDB" id="9809663at2"/>
<keyword evidence="2" id="KW-0862">Zinc</keyword>
<dbReference type="AlphaFoldDB" id="A0A4Y6U7Y6"/>
<organism evidence="4 5">
    <name type="scientific">Formicincola oecophyllae</name>
    <dbReference type="NCBI Taxonomy" id="2558361"/>
    <lineage>
        <taxon>Bacteria</taxon>
        <taxon>Pseudomonadati</taxon>
        <taxon>Pseudomonadota</taxon>
        <taxon>Alphaproteobacteria</taxon>
        <taxon>Acetobacterales</taxon>
        <taxon>Acetobacteraceae</taxon>
        <taxon>Formicincola</taxon>
    </lineage>
</organism>
<dbReference type="Proteomes" id="UP000318709">
    <property type="component" value="Chromosome"/>
</dbReference>
<proteinExistence type="predicted"/>
<evidence type="ECO:0000313" key="5">
    <source>
        <dbReference type="Proteomes" id="UP000318709"/>
    </source>
</evidence>